<evidence type="ECO:0000313" key="3">
    <source>
        <dbReference type="Proteomes" id="UP000238479"/>
    </source>
</evidence>
<accession>A0A2P6R1T0</accession>
<organism evidence="2 3">
    <name type="scientific">Rosa chinensis</name>
    <name type="common">China rose</name>
    <dbReference type="NCBI Taxonomy" id="74649"/>
    <lineage>
        <taxon>Eukaryota</taxon>
        <taxon>Viridiplantae</taxon>
        <taxon>Streptophyta</taxon>
        <taxon>Embryophyta</taxon>
        <taxon>Tracheophyta</taxon>
        <taxon>Spermatophyta</taxon>
        <taxon>Magnoliopsida</taxon>
        <taxon>eudicotyledons</taxon>
        <taxon>Gunneridae</taxon>
        <taxon>Pentapetalae</taxon>
        <taxon>rosids</taxon>
        <taxon>fabids</taxon>
        <taxon>Rosales</taxon>
        <taxon>Rosaceae</taxon>
        <taxon>Rosoideae</taxon>
        <taxon>Rosoideae incertae sedis</taxon>
        <taxon>Rosa</taxon>
    </lineage>
</organism>
<dbReference type="AlphaFoldDB" id="A0A2P6R1T0"/>
<dbReference type="Gramene" id="PRQ40378">
    <property type="protein sequence ID" value="PRQ40378"/>
    <property type="gene ID" value="RchiOBHm_Chr4g0435351"/>
</dbReference>
<comment type="caution">
    <text evidence="2">The sequence shown here is derived from an EMBL/GenBank/DDBJ whole genome shotgun (WGS) entry which is preliminary data.</text>
</comment>
<gene>
    <name evidence="2" type="ORF">RchiOBHm_Chr4g0435351</name>
</gene>
<protein>
    <submittedName>
        <fullName evidence="2">Uncharacterized protein</fullName>
    </submittedName>
</protein>
<evidence type="ECO:0000313" key="2">
    <source>
        <dbReference type="EMBL" id="PRQ40378.1"/>
    </source>
</evidence>
<evidence type="ECO:0000256" key="1">
    <source>
        <dbReference type="SAM" id="MobiDB-lite"/>
    </source>
</evidence>
<reference evidence="2 3" key="1">
    <citation type="journal article" date="2018" name="Nat. Genet.">
        <title>The Rosa genome provides new insights in the design of modern roses.</title>
        <authorList>
            <person name="Bendahmane M."/>
        </authorList>
    </citation>
    <scope>NUCLEOTIDE SEQUENCE [LARGE SCALE GENOMIC DNA]</scope>
    <source>
        <strain evidence="3">cv. Old Blush</strain>
    </source>
</reference>
<proteinExistence type="predicted"/>
<keyword evidence="3" id="KW-1185">Reference proteome</keyword>
<sequence>MNDLKGGDLNGLVHRDVHGKVTRESSGRIGSQKKRQGKVAKTGFVLRKVSVSPKKSPGCTSNRPFVMGPDLTHHEP</sequence>
<dbReference type="Proteomes" id="UP000238479">
    <property type="component" value="Chromosome 4"/>
</dbReference>
<name>A0A2P6R1T0_ROSCH</name>
<feature type="region of interest" description="Disordered" evidence="1">
    <location>
        <begin position="1"/>
        <end position="76"/>
    </location>
</feature>
<dbReference type="EMBL" id="PDCK01000042">
    <property type="protein sequence ID" value="PRQ40378.1"/>
    <property type="molecule type" value="Genomic_DNA"/>
</dbReference>
<feature type="compositionally biased region" description="Basic and acidic residues" evidence="1">
    <location>
        <begin position="13"/>
        <end position="26"/>
    </location>
</feature>